<dbReference type="AlphaFoldDB" id="X6MFH2"/>
<keyword evidence="2" id="KW-0472">Membrane</keyword>
<feature type="compositionally biased region" description="Low complexity" evidence="1">
    <location>
        <begin position="135"/>
        <end position="160"/>
    </location>
</feature>
<evidence type="ECO:0000256" key="2">
    <source>
        <dbReference type="SAM" id="Phobius"/>
    </source>
</evidence>
<feature type="compositionally biased region" description="Basic and acidic residues" evidence="1">
    <location>
        <begin position="385"/>
        <end position="398"/>
    </location>
</feature>
<dbReference type="Proteomes" id="UP000023152">
    <property type="component" value="Unassembled WGS sequence"/>
</dbReference>
<feature type="transmembrane region" description="Helical" evidence="2">
    <location>
        <begin position="1121"/>
        <end position="1142"/>
    </location>
</feature>
<feature type="compositionally biased region" description="Acidic residues" evidence="1">
    <location>
        <begin position="375"/>
        <end position="384"/>
    </location>
</feature>
<gene>
    <name evidence="3" type="ORF">RFI_25193</name>
</gene>
<keyword evidence="2" id="KW-0812">Transmembrane</keyword>
<feature type="region of interest" description="Disordered" evidence="1">
    <location>
        <begin position="135"/>
        <end position="161"/>
    </location>
</feature>
<evidence type="ECO:0000313" key="4">
    <source>
        <dbReference type="Proteomes" id="UP000023152"/>
    </source>
</evidence>
<keyword evidence="2" id="KW-1133">Transmembrane helix</keyword>
<proteinExistence type="predicted"/>
<dbReference type="EMBL" id="ASPP01021653">
    <property type="protein sequence ID" value="ETO12177.1"/>
    <property type="molecule type" value="Genomic_DNA"/>
</dbReference>
<organism evidence="3 4">
    <name type="scientific">Reticulomyxa filosa</name>
    <dbReference type="NCBI Taxonomy" id="46433"/>
    <lineage>
        <taxon>Eukaryota</taxon>
        <taxon>Sar</taxon>
        <taxon>Rhizaria</taxon>
        <taxon>Retaria</taxon>
        <taxon>Foraminifera</taxon>
        <taxon>Monothalamids</taxon>
        <taxon>Reticulomyxidae</taxon>
        <taxon>Reticulomyxa</taxon>
    </lineage>
</organism>
<comment type="caution">
    <text evidence="3">The sequence shown here is derived from an EMBL/GenBank/DDBJ whole genome shotgun (WGS) entry which is preliminary data.</text>
</comment>
<reference evidence="3 4" key="1">
    <citation type="journal article" date="2013" name="Curr. Biol.">
        <title>The Genome of the Foraminiferan Reticulomyxa filosa.</title>
        <authorList>
            <person name="Glockner G."/>
            <person name="Hulsmann N."/>
            <person name="Schleicher M."/>
            <person name="Noegel A.A."/>
            <person name="Eichinger L."/>
            <person name="Gallinger C."/>
            <person name="Pawlowski J."/>
            <person name="Sierra R."/>
            <person name="Euteneuer U."/>
            <person name="Pillet L."/>
            <person name="Moustafa A."/>
            <person name="Platzer M."/>
            <person name="Groth M."/>
            <person name="Szafranski K."/>
            <person name="Schliwa M."/>
        </authorList>
    </citation>
    <scope>NUCLEOTIDE SEQUENCE [LARGE SCALE GENOMIC DNA]</scope>
</reference>
<evidence type="ECO:0000313" key="3">
    <source>
        <dbReference type="EMBL" id="ETO12177.1"/>
    </source>
</evidence>
<protein>
    <submittedName>
        <fullName evidence="3">Uncharacterized protein</fullName>
    </submittedName>
</protein>
<evidence type="ECO:0000256" key="1">
    <source>
        <dbReference type="SAM" id="MobiDB-lite"/>
    </source>
</evidence>
<sequence>MVFVNLTNKKRVEVVNQKQTVETLCVALHRLDALAFAFLCHTNIYIRHSSVELLQSVQKAMELLIGYYYVDKSPLEQQKQLSFPSSIGQMLELYSDEMVYRAAVKFKNHQDNIKLTTSEFEPNKMETYYTSISNINTNNDNNNNNKANGSNANNNNRNNAGGYSPTHGVWRALLDPNDFTPYSACMDVIVEKMEALCEQGSEYMKFLRVDCCQEILLQEKWLGVDEKSMERDVLGSMCIALIPLLGFSEDNGLNEVEFYNSIWIQFWRFANDNDTQLINTILYTLQCAHSNRLVPLFKSLRAWYEANYQHPKGRIKKKKAMQMFYSNCRRVWIYNYVVLAFSSKERLIRMMERELAPIQVEEKKNKNKNKKQKEEEEEEDEEEEKDKQKEKEKENSKDQIKLDGIHKELIQFCCDLDDKHLLEHCNGDPERFRCIARIVENVAFALRMAMSTIAAAENMEWMQQLWDAQQRARVLKMMKIWSQCSSGQDPEGKQLVSSIWDKRAVLRDKAADQVQERQLRLRILQLEYQAFRTATSVLALGPVLSPQQDGILPKDGDNEAHRSSWLQWAIDGQKEGIPSLKYLMKHYYTTVLQSILHMFYSELARGGYGHAKIFFDVTSMSMSNGNGNGNGNAIVNDDVDANANDIHKQLAVFCLMFLIPFVDRQVILNGKNIAQHQRDASSLVTLRGIPSDNYGSIYSLSLPVSLSTQDMQQAVAYAEEEGSQHISRPKLLSPTLIAQGIALASSNKKADPDMQDGGYSRTESIIAVRVADDIMHAINMSRRAFALLYKLAKKLCHSDEPLDQLFELRMGLQSLDIRDVRHTAMQISILFANAASSETSHAIVHHVLQILEEMATRMNDLEQQEALSPIVQDNHLTLVHNLLQIALPWFANAPLHSSSNIGLYMERLLNLTLRFGHERRPEIDTQFHRIWHAVLTNNTTLMSHPEPKNIDDAVRFLIRTVIGRYEGYQQDMKEIANMEATAKQALQDELLLQTRHKSKSLFNVVAKSKSSRELDQTRDTGGVTRPSLAHIADMRRGLLTPEQFILMCENILRQIFVTHPESVLSSLLQILNVGCGLGGRVLPNPDHVQIVREDQNEYVDSSLQLGGGQYAHLVTEVVIRWVSSLIIRSFVFFFFLLFFGYVD</sequence>
<keyword evidence="4" id="KW-1185">Reference proteome</keyword>
<name>X6MFH2_RETFI</name>
<feature type="region of interest" description="Disordered" evidence="1">
    <location>
        <begin position="364"/>
        <end position="398"/>
    </location>
</feature>
<accession>X6MFH2</accession>